<dbReference type="GeneID" id="68850443"/>
<evidence type="ECO:0000313" key="1">
    <source>
        <dbReference type="EMBL" id="EAV40922.1"/>
    </source>
</evidence>
<accession>A0P266</accession>
<dbReference type="Proteomes" id="UP000004848">
    <property type="component" value="Unassembled WGS sequence"/>
</dbReference>
<proteinExistence type="predicted"/>
<comment type="caution">
    <text evidence="1">The sequence shown here is derived from an EMBL/GenBank/DDBJ whole genome shotgun (WGS) entry which is preliminary data.</text>
</comment>
<protein>
    <submittedName>
        <fullName evidence="1">Uncharacterized protein</fullName>
    </submittedName>
</protein>
<dbReference type="OrthoDB" id="7679110at2"/>
<dbReference type="AlphaFoldDB" id="A0P266"/>
<organism evidence="1 2">
    <name type="scientific">Roseibium aggregatum (strain ATCC 25650 / DSM 13394 / JCM 20685 / NBRC 16684 / NCIMB 2208 / IAM 12614 / B1)</name>
    <name type="common">Stappia aggregata</name>
    <dbReference type="NCBI Taxonomy" id="384765"/>
    <lineage>
        <taxon>Bacteria</taxon>
        <taxon>Pseudomonadati</taxon>
        <taxon>Pseudomonadota</taxon>
        <taxon>Alphaproteobacteria</taxon>
        <taxon>Hyphomicrobiales</taxon>
        <taxon>Stappiaceae</taxon>
        <taxon>Roseibium</taxon>
    </lineage>
</organism>
<dbReference type="EMBL" id="AAUW01000025">
    <property type="protein sequence ID" value="EAV40922.1"/>
    <property type="molecule type" value="Genomic_DNA"/>
</dbReference>
<dbReference type="RefSeq" id="WP_006939391.1">
    <property type="nucleotide sequence ID" value="NZ_AAUW01000025.1"/>
</dbReference>
<name>A0P266_ROSAI</name>
<gene>
    <name evidence="1" type="ORF">SIAM614_08514</name>
</gene>
<sequence>MVRLIWSGKPIINRTGQSGRQPFSTDINFHLIFQIIGSYTKSLVQALVALLAKNTKRTAKNRSIAPRPAFFAGALVNSIPVKNWIFAILQCNIDNLVFGARRVLGKRMSNFSDMMTYLGLDTSEAAMVLNVSEDEILRWCSTSEAPPIHIWQGLVRMLDEIRLSAEEAAKSADLDHLDATDLNRINLMVPGGTASDLAGPKRAATALAVATLARVFV</sequence>
<reference evidence="1 2" key="1">
    <citation type="submission" date="2006-05" db="EMBL/GenBank/DDBJ databases">
        <authorList>
            <person name="King G."/>
            <person name="Ferriera S."/>
            <person name="Johnson J."/>
            <person name="Kravitz S."/>
            <person name="Beeson K."/>
            <person name="Sutton G."/>
            <person name="Rogers Y.-H."/>
            <person name="Friedman R."/>
            <person name="Frazier M."/>
            <person name="Venter J.C."/>
        </authorList>
    </citation>
    <scope>NUCLEOTIDE SEQUENCE [LARGE SCALE GENOMIC DNA]</scope>
    <source>
        <strain evidence="2">ATCC 25650 / DSM 13394 / JCM 20685 / NBRC 16684 / NCIMB 2208 / IAM 12614 / B1</strain>
    </source>
</reference>
<evidence type="ECO:0000313" key="2">
    <source>
        <dbReference type="Proteomes" id="UP000004848"/>
    </source>
</evidence>